<dbReference type="SUPFAM" id="SSF52833">
    <property type="entry name" value="Thioredoxin-like"/>
    <property type="match status" value="1"/>
</dbReference>
<dbReference type="Pfam" id="PF10262">
    <property type="entry name" value="Rdx"/>
    <property type="match status" value="1"/>
</dbReference>
<dbReference type="AlphaFoldDB" id="A0A077ZN95"/>
<dbReference type="InterPro" id="IPR011893">
    <property type="entry name" value="Selenoprotein_Rdx-typ"/>
</dbReference>
<evidence type="ECO:0000256" key="1">
    <source>
        <dbReference type="ARBA" id="ARBA00023284"/>
    </source>
</evidence>
<gene>
    <name evidence="3" type="primary">Contig8453.g9027</name>
    <name evidence="3" type="ORF">STYLEM_402</name>
</gene>
<dbReference type="Proteomes" id="UP000039865">
    <property type="component" value="Unassembled WGS sequence"/>
</dbReference>
<dbReference type="InParanoid" id="A0A077ZN95"/>
<dbReference type="InterPro" id="IPR036249">
    <property type="entry name" value="Thioredoxin-like_sf"/>
</dbReference>
<keyword evidence="1" id="KW-0676">Redox-active center</keyword>
<reference evidence="3 4" key="1">
    <citation type="submission" date="2014-06" db="EMBL/GenBank/DDBJ databases">
        <authorList>
            <person name="Swart Estienne"/>
        </authorList>
    </citation>
    <scope>NUCLEOTIDE SEQUENCE [LARGE SCALE GENOMIC DNA]</scope>
    <source>
        <strain evidence="3 4">130c</strain>
    </source>
</reference>
<evidence type="ECO:0000313" key="3">
    <source>
        <dbReference type="EMBL" id="CDW71457.1"/>
    </source>
</evidence>
<keyword evidence="4" id="KW-1185">Reference proteome</keyword>
<feature type="region of interest" description="Disordered" evidence="2">
    <location>
        <begin position="1"/>
        <end position="37"/>
    </location>
</feature>
<proteinExistence type="predicted"/>
<organism evidence="3 4">
    <name type="scientific">Stylonychia lemnae</name>
    <name type="common">Ciliate</name>
    <dbReference type="NCBI Taxonomy" id="5949"/>
    <lineage>
        <taxon>Eukaryota</taxon>
        <taxon>Sar</taxon>
        <taxon>Alveolata</taxon>
        <taxon>Ciliophora</taxon>
        <taxon>Intramacronucleata</taxon>
        <taxon>Spirotrichea</taxon>
        <taxon>Stichotrichia</taxon>
        <taxon>Sporadotrichida</taxon>
        <taxon>Oxytrichidae</taxon>
        <taxon>Stylonychinae</taxon>
        <taxon>Stylonychia</taxon>
    </lineage>
</organism>
<dbReference type="Gene3D" id="3.40.30.10">
    <property type="entry name" value="Glutaredoxin"/>
    <property type="match status" value="1"/>
</dbReference>
<name>A0A077ZN95_STYLE</name>
<dbReference type="EMBL" id="CCKQ01000394">
    <property type="protein sequence ID" value="CDW71457.1"/>
    <property type="molecule type" value="Genomic_DNA"/>
</dbReference>
<evidence type="ECO:0000313" key="4">
    <source>
        <dbReference type="Proteomes" id="UP000039865"/>
    </source>
</evidence>
<evidence type="ECO:0000256" key="2">
    <source>
        <dbReference type="SAM" id="MobiDB-lite"/>
    </source>
</evidence>
<accession>A0A077ZN95</accession>
<sequence>MGGKDSKPAQQEPKAKPNCEKRKKRQEEEEKQIERFGQETAPHLMVIEFCGGCGFYRFAASTAEKVEQNYPGQFYVELRPDQDQTGRLEITVFINQEDKQIIEIDKGTNVHSKDGGHDIPYKDWDGFFSRVDKAILEANRQ</sequence>
<protein>
    <submittedName>
        <fullName evidence="3">Selenoprotein w</fullName>
    </submittedName>
</protein>